<keyword evidence="8" id="KW-0732">Signal</keyword>
<keyword evidence="6" id="KW-0862">Zinc</keyword>
<protein>
    <submittedName>
        <fullName evidence="10">Zincin</fullName>
    </submittedName>
</protein>
<dbReference type="InterPro" id="IPR029463">
    <property type="entry name" value="Lys_MEP"/>
</dbReference>
<gene>
    <name evidence="10" type="ORF">ARMGADRAFT_1028300</name>
</gene>
<comment type="similarity">
    <text evidence="2">Belongs to the peptidase M35 family.</text>
</comment>
<evidence type="ECO:0000256" key="6">
    <source>
        <dbReference type="ARBA" id="ARBA00022833"/>
    </source>
</evidence>
<dbReference type="PANTHER" id="PTHR37016">
    <property type="match status" value="1"/>
</dbReference>
<dbReference type="GO" id="GO:0046872">
    <property type="term" value="F:metal ion binding"/>
    <property type="evidence" value="ECO:0007669"/>
    <property type="project" value="UniProtKB-KW"/>
</dbReference>
<feature type="domain" description="Lysine-specific metallo-endopeptidase" evidence="9">
    <location>
        <begin position="223"/>
        <end position="354"/>
    </location>
</feature>
<dbReference type="OrthoDB" id="412874at2759"/>
<evidence type="ECO:0000256" key="5">
    <source>
        <dbReference type="ARBA" id="ARBA00022801"/>
    </source>
</evidence>
<dbReference type="EMBL" id="KZ293651">
    <property type="protein sequence ID" value="PBK96087.1"/>
    <property type="molecule type" value="Genomic_DNA"/>
</dbReference>
<dbReference type="GO" id="GO:0004222">
    <property type="term" value="F:metalloendopeptidase activity"/>
    <property type="evidence" value="ECO:0007669"/>
    <property type="project" value="InterPro"/>
</dbReference>
<dbReference type="Gene3D" id="2.60.40.2970">
    <property type="match status" value="1"/>
</dbReference>
<dbReference type="SUPFAM" id="SSF55486">
    <property type="entry name" value="Metalloproteases ('zincins'), catalytic domain"/>
    <property type="match status" value="1"/>
</dbReference>
<evidence type="ECO:0000313" key="11">
    <source>
        <dbReference type="Proteomes" id="UP000217790"/>
    </source>
</evidence>
<feature type="chain" id="PRO_5013756291" evidence="8">
    <location>
        <begin position="18"/>
        <end position="356"/>
    </location>
</feature>
<evidence type="ECO:0000256" key="4">
    <source>
        <dbReference type="ARBA" id="ARBA00022723"/>
    </source>
</evidence>
<keyword evidence="11" id="KW-1185">Reference proteome</keyword>
<dbReference type="InterPro" id="IPR024079">
    <property type="entry name" value="MetalloPept_cat_dom_sf"/>
</dbReference>
<sequence length="356" mass="37256">MFYLSTALLAFASVASATKSLTISTSAPASVSDVSALEVVTTVVNSGDETVKLLNDPRTVLSSWATESFTVVNSAGISADFTGVAVRYIPSVTAKKGADHAFTVLAPGESVSVTHELGNFFNFTNAGESKYTITPLSTIQAVEEDGTLTTIGAHVTPASVVLSGQLSSLSKLSSSSLGGAADGRSSARSLSKRASYTSCTASRQSINAQAISDSSAIAQASISHLEANPSGSTTQTTWYGTFATSRYRGTLSAFEGLATAPASWTYDCSCTDSDTYAYVYPSTYGKVYLCGYYWQCPATGSGSRADTIIHEGTHFPQILGTDDYAYGETACKSLAKSNPARAYLNADNHAFFSDYV</sequence>
<evidence type="ECO:0000256" key="7">
    <source>
        <dbReference type="ARBA" id="ARBA00023049"/>
    </source>
</evidence>
<dbReference type="STRING" id="47427.A0A2H3E431"/>
<feature type="signal peptide" evidence="8">
    <location>
        <begin position="1"/>
        <end position="17"/>
    </location>
</feature>
<name>A0A2H3E431_ARMGA</name>
<reference evidence="11" key="1">
    <citation type="journal article" date="2017" name="Nat. Ecol. Evol.">
        <title>Genome expansion and lineage-specific genetic innovations in the forest pathogenic fungi Armillaria.</title>
        <authorList>
            <person name="Sipos G."/>
            <person name="Prasanna A.N."/>
            <person name="Walter M.C."/>
            <person name="O'Connor E."/>
            <person name="Balint B."/>
            <person name="Krizsan K."/>
            <person name="Kiss B."/>
            <person name="Hess J."/>
            <person name="Varga T."/>
            <person name="Slot J."/>
            <person name="Riley R."/>
            <person name="Boka B."/>
            <person name="Rigling D."/>
            <person name="Barry K."/>
            <person name="Lee J."/>
            <person name="Mihaltcheva S."/>
            <person name="LaButti K."/>
            <person name="Lipzen A."/>
            <person name="Waldron R."/>
            <person name="Moloney N.M."/>
            <person name="Sperisen C."/>
            <person name="Kredics L."/>
            <person name="Vagvoelgyi C."/>
            <person name="Patrignani A."/>
            <person name="Fitzpatrick D."/>
            <person name="Nagy I."/>
            <person name="Doyle S."/>
            <person name="Anderson J.B."/>
            <person name="Grigoriev I.V."/>
            <person name="Gueldener U."/>
            <person name="Muensterkoetter M."/>
            <person name="Nagy L.G."/>
        </authorList>
    </citation>
    <scope>NUCLEOTIDE SEQUENCE [LARGE SCALE GENOMIC DNA]</scope>
    <source>
        <strain evidence="11">Ar21-2</strain>
    </source>
</reference>
<dbReference type="PANTHER" id="PTHR37016:SF3">
    <property type="entry name" value="NEUTRAL PROTEASE 2-RELATED"/>
    <property type="match status" value="1"/>
</dbReference>
<dbReference type="InParanoid" id="A0A2H3E431"/>
<keyword evidence="5" id="KW-0378">Hydrolase</keyword>
<dbReference type="GO" id="GO:0006508">
    <property type="term" value="P:proteolysis"/>
    <property type="evidence" value="ECO:0007669"/>
    <property type="project" value="UniProtKB-KW"/>
</dbReference>
<dbReference type="InterPro" id="IPR050414">
    <property type="entry name" value="Fungal_M35_metalloproteases"/>
</dbReference>
<dbReference type="AlphaFoldDB" id="A0A2H3E431"/>
<evidence type="ECO:0000313" key="10">
    <source>
        <dbReference type="EMBL" id="PBK96087.1"/>
    </source>
</evidence>
<proteinExistence type="inferred from homology"/>
<dbReference type="Gene3D" id="3.40.390.10">
    <property type="entry name" value="Collagenase (Catalytic Domain)"/>
    <property type="match status" value="1"/>
</dbReference>
<accession>A0A2H3E431</accession>
<dbReference type="Pfam" id="PF14521">
    <property type="entry name" value="Aspzincin_M35"/>
    <property type="match status" value="1"/>
</dbReference>
<evidence type="ECO:0000256" key="1">
    <source>
        <dbReference type="ARBA" id="ARBA00001947"/>
    </source>
</evidence>
<evidence type="ECO:0000256" key="2">
    <source>
        <dbReference type="ARBA" id="ARBA00010279"/>
    </source>
</evidence>
<dbReference type="SMART" id="SM01351">
    <property type="entry name" value="Aspzincin_M35"/>
    <property type="match status" value="1"/>
</dbReference>
<keyword evidence="7" id="KW-0482">Metalloprotease</keyword>
<keyword evidence="4" id="KW-0479">Metal-binding</keyword>
<evidence type="ECO:0000256" key="3">
    <source>
        <dbReference type="ARBA" id="ARBA00022670"/>
    </source>
</evidence>
<dbReference type="Proteomes" id="UP000217790">
    <property type="component" value="Unassembled WGS sequence"/>
</dbReference>
<keyword evidence="3" id="KW-0645">Protease</keyword>
<evidence type="ECO:0000259" key="9">
    <source>
        <dbReference type="SMART" id="SM01351"/>
    </source>
</evidence>
<organism evidence="10 11">
    <name type="scientific">Armillaria gallica</name>
    <name type="common">Bulbous honey fungus</name>
    <name type="synonym">Armillaria bulbosa</name>
    <dbReference type="NCBI Taxonomy" id="47427"/>
    <lineage>
        <taxon>Eukaryota</taxon>
        <taxon>Fungi</taxon>
        <taxon>Dikarya</taxon>
        <taxon>Basidiomycota</taxon>
        <taxon>Agaricomycotina</taxon>
        <taxon>Agaricomycetes</taxon>
        <taxon>Agaricomycetidae</taxon>
        <taxon>Agaricales</taxon>
        <taxon>Marasmiineae</taxon>
        <taxon>Physalacriaceae</taxon>
        <taxon>Armillaria</taxon>
    </lineage>
</organism>
<dbReference type="OMA" id="HELGNFF"/>
<comment type="cofactor">
    <cofactor evidence="1">
        <name>Zn(2+)</name>
        <dbReference type="ChEBI" id="CHEBI:29105"/>
    </cofactor>
</comment>
<evidence type="ECO:0000256" key="8">
    <source>
        <dbReference type="SAM" id="SignalP"/>
    </source>
</evidence>